<accession>A0ABN1K887</accession>
<sequence length="227" mass="26436">MISEQQNTLEQLENYIRLRLNYLKLQEDFKSFVSSVSHDLTSPLGYLKFSTDILTSQLGDDANEDIKETARVIANSTFKLSEDAIQIINDAKLKLEKQKKSWLIKDMLISSFKDFEFKFTVNRIIGKIEAELKSDVVLNNYLISFILIMLSEQEVGVNSIQIVELDEMMIINLDILEKKSPNFELLESKLKALKQKEIFRDVCEYLSVEINLYEKDFLIRLSYNLLN</sequence>
<dbReference type="InterPro" id="IPR036097">
    <property type="entry name" value="HisK_dim/P_sf"/>
</dbReference>
<evidence type="ECO:0008006" key="3">
    <source>
        <dbReference type="Google" id="ProtNLM"/>
    </source>
</evidence>
<evidence type="ECO:0000313" key="2">
    <source>
        <dbReference type="Proteomes" id="UP001500185"/>
    </source>
</evidence>
<gene>
    <name evidence="1" type="ORF">GCM10009433_14650</name>
</gene>
<dbReference type="RefSeq" id="WP_224453992.1">
    <property type="nucleotide sequence ID" value="NZ_BAAAGG010000005.1"/>
</dbReference>
<protein>
    <recommendedName>
        <fullName evidence="3">Signal transduction histidine kinase dimerisation/phosphoacceptor domain-containing protein</fullName>
    </recommendedName>
</protein>
<organism evidence="1 2">
    <name type="scientific">Psychroflexus lacisalsi</name>
    <dbReference type="NCBI Taxonomy" id="503928"/>
    <lineage>
        <taxon>Bacteria</taxon>
        <taxon>Pseudomonadati</taxon>
        <taxon>Bacteroidota</taxon>
        <taxon>Flavobacteriia</taxon>
        <taxon>Flavobacteriales</taxon>
        <taxon>Flavobacteriaceae</taxon>
        <taxon>Psychroflexus</taxon>
    </lineage>
</organism>
<dbReference type="Proteomes" id="UP001500185">
    <property type="component" value="Unassembled WGS sequence"/>
</dbReference>
<dbReference type="Gene3D" id="1.10.287.130">
    <property type="match status" value="1"/>
</dbReference>
<keyword evidence="2" id="KW-1185">Reference proteome</keyword>
<dbReference type="EMBL" id="BAAAGG010000005">
    <property type="protein sequence ID" value="GAA0757948.1"/>
    <property type="molecule type" value="Genomic_DNA"/>
</dbReference>
<reference evidence="1 2" key="1">
    <citation type="journal article" date="2019" name="Int. J. Syst. Evol. Microbiol.">
        <title>The Global Catalogue of Microorganisms (GCM) 10K type strain sequencing project: providing services to taxonomists for standard genome sequencing and annotation.</title>
        <authorList>
            <consortium name="The Broad Institute Genomics Platform"/>
            <consortium name="The Broad Institute Genome Sequencing Center for Infectious Disease"/>
            <person name="Wu L."/>
            <person name="Ma J."/>
        </authorList>
    </citation>
    <scope>NUCLEOTIDE SEQUENCE [LARGE SCALE GENOMIC DNA]</scope>
    <source>
        <strain evidence="1 2">JCM 16231</strain>
    </source>
</reference>
<comment type="caution">
    <text evidence="1">The sequence shown here is derived from an EMBL/GenBank/DDBJ whole genome shotgun (WGS) entry which is preliminary data.</text>
</comment>
<proteinExistence type="predicted"/>
<name>A0ABN1K887_9FLAO</name>
<evidence type="ECO:0000313" key="1">
    <source>
        <dbReference type="EMBL" id="GAA0757948.1"/>
    </source>
</evidence>
<dbReference type="SUPFAM" id="SSF47384">
    <property type="entry name" value="Homodimeric domain of signal transducing histidine kinase"/>
    <property type="match status" value="1"/>
</dbReference>